<name>A0ABQ5J5D4_9ASTR</name>
<sequence length="100" mass="11430">MAGPVAGNQIARRVIDDLIDFSGETSIRKYMKFFFEQQISERRRFINRMGEEVQTSRNLLAQLVAFIAELEASADPGEEEEQIETKEEHVRVIEAKANDA</sequence>
<proteinExistence type="predicted"/>
<dbReference type="Proteomes" id="UP001151760">
    <property type="component" value="Unassembled WGS sequence"/>
</dbReference>
<dbReference type="EMBL" id="BQNB010021508">
    <property type="protein sequence ID" value="GJU07130.1"/>
    <property type="molecule type" value="Genomic_DNA"/>
</dbReference>
<evidence type="ECO:0000313" key="1">
    <source>
        <dbReference type="EMBL" id="GJU07130.1"/>
    </source>
</evidence>
<evidence type="ECO:0000313" key="2">
    <source>
        <dbReference type="Proteomes" id="UP001151760"/>
    </source>
</evidence>
<reference evidence="1" key="1">
    <citation type="journal article" date="2022" name="Int. J. Mol. Sci.">
        <title>Draft Genome of Tanacetum Coccineum: Genomic Comparison of Closely Related Tanacetum-Family Plants.</title>
        <authorList>
            <person name="Yamashiro T."/>
            <person name="Shiraishi A."/>
            <person name="Nakayama K."/>
            <person name="Satake H."/>
        </authorList>
    </citation>
    <scope>NUCLEOTIDE SEQUENCE</scope>
</reference>
<protein>
    <submittedName>
        <fullName evidence="1">Uncharacterized protein</fullName>
    </submittedName>
</protein>
<keyword evidence="2" id="KW-1185">Reference proteome</keyword>
<reference evidence="1" key="2">
    <citation type="submission" date="2022-01" db="EMBL/GenBank/DDBJ databases">
        <authorList>
            <person name="Yamashiro T."/>
            <person name="Shiraishi A."/>
            <person name="Satake H."/>
            <person name="Nakayama K."/>
        </authorList>
    </citation>
    <scope>NUCLEOTIDE SEQUENCE</scope>
</reference>
<organism evidence="1 2">
    <name type="scientific">Tanacetum coccineum</name>
    <dbReference type="NCBI Taxonomy" id="301880"/>
    <lineage>
        <taxon>Eukaryota</taxon>
        <taxon>Viridiplantae</taxon>
        <taxon>Streptophyta</taxon>
        <taxon>Embryophyta</taxon>
        <taxon>Tracheophyta</taxon>
        <taxon>Spermatophyta</taxon>
        <taxon>Magnoliopsida</taxon>
        <taxon>eudicotyledons</taxon>
        <taxon>Gunneridae</taxon>
        <taxon>Pentapetalae</taxon>
        <taxon>asterids</taxon>
        <taxon>campanulids</taxon>
        <taxon>Asterales</taxon>
        <taxon>Asteraceae</taxon>
        <taxon>Asteroideae</taxon>
        <taxon>Anthemideae</taxon>
        <taxon>Anthemidinae</taxon>
        <taxon>Tanacetum</taxon>
    </lineage>
</organism>
<gene>
    <name evidence="1" type="ORF">Tco_1123560</name>
</gene>
<accession>A0ABQ5J5D4</accession>
<comment type="caution">
    <text evidence="1">The sequence shown here is derived from an EMBL/GenBank/DDBJ whole genome shotgun (WGS) entry which is preliminary data.</text>
</comment>